<dbReference type="Proteomes" id="UP000291236">
    <property type="component" value="Chromosome"/>
</dbReference>
<gene>
    <name evidence="2" type="ORF">JCM31447_21970</name>
</gene>
<evidence type="ECO:0000313" key="3">
    <source>
        <dbReference type="Proteomes" id="UP000291236"/>
    </source>
</evidence>
<dbReference type="OrthoDB" id="5298884at2"/>
<feature type="transmembrane region" description="Helical" evidence="1">
    <location>
        <begin position="54"/>
        <end position="73"/>
    </location>
</feature>
<dbReference type="GO" id="GO:0005886">
    <property type="term" value="C:plasma membrane"/>
    <property type="evidence" value="ECO:0007669"/>
    <property type="project" value="TreeGrafter"/>
</dbReference>
<dbReference type="Pfam" id="PF05656">
    <property type="entry name" value="DUF805"/>
    <property type="match status" value="1"/>
</dbReference>
<dbReference type="PANTHER" id="PTHR34980">
    <property type="entry name" value="INNER MEMBRANE PROTEIN-RELATED-RELATED"/>
    <property type="match status" value="1"/>
</dbReference>
<name>A0A4P2VPL1_FLUSA</name>
<dbReference type="InterPro" id="IPR008523">
    <property type="entry name" value="DUF805"/>
</dbReference>
<dbReference type="KEGG" id="sbf:JCM31447_21970"/>
<evidence type="ECO:0000313" key="2">
    <source>
        <dbReference type="EMBL" id="BBH53749.1"/>
    </source>
</evidence>
<evidence type="ECO:0000256" key="1">
    <source>
        <dbReference type="SAM" id="Phobius"/>
    </source>
</evidence>
<reference evidence="2 3" key="1">
    <citation type="submission" date="2018-12" db="EMBL/GenBank/DDBJ databases">
        <title>Rubrispira sanarue gen. nov., sp., nov., a member of the order Silvanigrellales, isolated from a brackish lake in Hamamatsu Japan.</title>
        <authorList>
            <person name="Maejima Y."/>
            <person name="Iino T."/>
            <person name="Muraguchi Y."/>
            <person name="Fukuda K."/>
            <person name="Nojiri H."/>
            <person name="Ohkuma M."/>
            <person name="Moriuchi R."/>
            <person name="Dohra H."/>
            <person name="Kimbara K."/>
            <person name="Shintani M."/>
        </authorList>
    </citation>
    <scope>NUCLEOTIDE SEQUENCE [LARGE SCALE GENOMIC DNA]</scope>
    <source>
        <strain evidence="2 3">RF1110005</strain>
    </source>
</reference>
<keyword evidence="1" id="KW-0472">Membrane</keyword>
<dbReference type="RefSeq" id="WP_130610226.1">
    <property type="nucleotide sequence ID" value="NZ_AP019368.1"/>
</dbReference>
<proteinExistence type="predicted"/>
<keyword evidence="3" id="KW-1185">Reference proteome</keyword>
<keyword evidence="1" id="KW-1133">Transmembrane helix</keyword>
<keyword evidence="1" id="KW-0812">Transmembrane</keyword>
<dbReference type="AlphaFoldDB" id="A0A4P2VPL1"/>
<feature type="transmembrane region" description="Helical" evidence="1">
    <location>
        <begin position="26"/>
        <end position="47"/>
    </location>
</feature>
<organism evidence="2 3">
    <name type="scientific">Fluviispira sanaruensis</name>
    <dbReference type="NCBI Taxonomy" id="2493639"/>
    <lineage>
        <taxon>Bacteria</taxon>
        <taxon>Pseudomonadati</taxon>
        <taxon>Bdellovibrionota</taxon>
        <taxon>Oligoflexia</taxon>
        <taxon>Silvanigrellales</taxon>
        <taxon>Silvanigrellaceae</taxon>
        <taxon>Fluviispira</taxon>
    </lineage>
</organism>
<sequence length="136" mass="15859">MNFIEAIKICLKKYASIKGRASISEFWYFILFYYAIIFIPILLVLIIGKNERDILLILIFSVVGAFGLLPPYISVSVRRLHDMNKSGWWYFVYLIPYIGFFIFIIMSSLPGTKGKNRYDSVENESINVDKNLIEKQ</sequence>
<accession>A0A4P2VPL1</accession>
<protein>
    <submittedName>
        <fullName evidence="2">DUF805 domain-containing protein</fullName>
    </submittedName>
</protein>
<dbReference type="EMBL" id="AP019368">
    <property type="protein sequence ID" value="BBH53749.1"/>
    <property type="molecule type" value="Genomic_DNA"/>
</dbReference>
<dbReference type="PANTHER" id="PTHR34980:SF2">
    <property type="entry name" value="INNER MEMBRANE PROTEIN YHAH-RELATED"/>
    <property type="match status" value="1"/>
</dbReference>
<feature type="transmembrane region" description="Helical" evidence="1">
    <location>
        <begin position="88"/>
        <end position="109"/>
    </location>
</feature>